<dbReference type="PANTHER" id="PTHR30349:SF41">
    <property type="entry name" value="INTEGRASE_RECOMBINASE PROTEIN MJ0367-RELATED"/>
    <property type="match status" value="1"/>
</dbReference>
<dbReference type="SUPFAM" id="SSF56349">
    <property type="entry name" value="DNA breaking-rejoining enzymes"/>
    <property type="match status" value="1"/>
</dbReference>
<dbReference type="GO" id="GO:0015074">
    <property type="term" value="P:DNA integration"/>
    <property type="evidence" value="ECO:0007669"/>
    <property type="project" value="InterPro"/>
</dbReference>
<keyword evidence="2" id="KW-0238">DNA-binding</keyword>
<dbReference type="InterPro" id="IPR002104">
    <property type="entry name" value="Integrase_catalytic"/>
</dbReference>
<keyword evidence="3" id="KW-0233">DNA recombination</keyword>
<evidence type="ECO:0000256" key="3">
    <source>
        <dbReference type="ARBA" id="ARBA00023172"/>
    </source>
</evidence>
<dbReference type="InterPro" id="IPR050090">
    <property type="entry name" value="Tyrosine_recombinase_XerCD"/>
</dbReference>
<protein>
    <submittedName>
        <fullName evidence="6">Tyrosine recombinase XerC</fullName>
    </submittedName>
</protein>
<dbReference type="InterPro" id="IPR013762">
    <property type="entry name" value="Integrase-like_cat_sf"/>
</dbReference>
<evidence type="ECO:0000256" key="1">
    <source>
        <dbReference type="ARBA" id="ARBA00008857"/>
    </source>
</evidence>
<evidence type="ECO:0000256" key="4">
    <source>
        <dbReference type="SAM" id="MobiDB-lite"/>
    </source>
</evidence>
<sequence length="188" mass="21237">MDFEIKKPKSKAARKQNGSGKARVLSSDEARELFEGGFVRDRDRALFGICYFCGCRIGEALQLKRENIDLKLGVITFPKGITKGKIQTRQLEVGATLLQLLEWYEEMPSQGYIFPAHAKAVKNGYLSTVQAHRILRAACDTVGLEGVSTHSFRRSYITGLWKQKMSPWKIKQFSGHKSMASLMEYLEA</sequence>
<gene>
    <name evidence="6" type="primary">xerC_6</name>
    <name evidence="6" type="ORF">C1752_13138</name>
</gene>
<accession>A0A2W1JGV9</accession>
<dbReference type="AlphaFoldDB" id="A0A2W1JGV9"/>
<dbReference type="RefSeq" id="WP_110989067.1">
    <property type="nucleotide sequence ID" value="NZ_CAWNWM010000039.1"/>
</dbReference>
<dbReference type="PROSITE" id="PS51898">
    <property type="entry name" value="TYR_RECOMBINASE"/>
    <property type="match status" value="1"/>
</dbReference>
<dbReference type="Proteomes" id="UP000248857">
    <property type="component" value="Unassembled WGS sequence"/>
</dbReference>
<proteinExistence type="inferred from homology"/>
<dbReference type="GO" id="GO:0003677">
    <property type="term" value="F:DNA binding"/>
    <property type="evidence" value="ECO:0007669"/>
    <property type="project" value="UniProtKB-KW"/>
</dbReference>
<dbReference type="CDD" id="cd00397">
    <property type="entry name" value="DNA_BRE_C"/>
    <property type="match status" value="1"/>
</dbReference>
<dbReference type="Pfam" id="PF00589">
    <property type="entry name" value="Phage_integrase"/>
    <property type="match status" value="1"/>
</dbReference>
<dbReference type="OrthoDB" id="456420at2"/>
<comment type="similarity">
    <text evidence="1">Belongs to the 'phage' integrase family.</text>
</comment>
<dbReference type="EMBL" id="PQWO01000039">
    <property type="protein sequence ID" value="PZD70412.1"/>
    <property type="molecule type" value="Genomic_DNA"/>
</dbReference>
<dbReference type="GO" id="GO:0006310">
    <property type="term" value="P:DNA recombination"/>
    <property type="evidence" value="ECO:0007669"/>
    <property type="project" value="UniProtKB-KW"/>
</dbReference>
<reference evidence="6 7" key="1">
    <citation type="journal article" date="2018" name="Sci. Rep.">
        <title>A novel species of the marine cyanobacterium Acaryochloris with a unique pigment content and lifestyle.</title>
        <authorList>
            <person name="Partensky F."/>
            <person name="Six C."/>
            <person name="Ratin M."/>
            <person name="Garczarek L."/>
            <person name="Vaulot D."/>
            <person name="Probert I."/>
            <person name="Calteau A."/>
            <person name="Gourvil P."/>
            <person name="Marie D."/>
            <person name="Grebert T."/>
            <person name="Bouchier C."/>
            <person name="Le Panse S."/>
            <person name="Gachenot M."/>
            <person name="Rodriguez F."/>
            <person name="Garrido J.L."/>
        </authorList>
    </citation>
    <scope>NUCLEOTIDE SEQUENCE [LARGE SCALE GENOMIC DNA]</scope>
    <source>
        <strain evidence="6 7">RCC1774</strain>
    </source>
</reference>
<evidence type="ECO:0000256" key="2">
    <source>
        <dbReference type="ARBA" id="ARBA00023125"/>
    </source>
</evidence>
<comment type="caution">
    <text evidence="6">The sequence shown here is derived from an EMBL/GenBank/DDBJ whole genome shotgun (WGS) entry which is preliminary data.</text>
</comment>
<name>A0A2W1JGV9_9CYAN</name>
<dbReference type="InterPro" id="IPR011010">
    <property type="entry name" value="DNA_brk_join_enz"/>
</dbReference>
<keyword evidence="7" id="KW-1185">Reference proteome</keyword>
<evidence type="ECO:0000313" key="7">
    <source>
        <dbReference type="Proteomes" id="UP000248857"/>
    </source>
</evidence>
<evidence type="ECO:0000313" key="6">
    <source>
        <dbReference type="EMBL" id="PZD70412.1"/>
    </source>
</evidence>
<feature type="region of interest" description="Disordered" evidence="4">
    <location>
        <begin position="1"/>
        <end position="21"/>
    </location>
</feature>
<dbReference type="Gene3D" id="1.10.443.10">
    <property type="entry name" value="Intergrase catalytic core"/>
    <property type="match status" value="1"/>
</dbReference>
<evidence type="ECO:0000259" key="5">
    <source>
        <dbReference type="PROSITE" id="PS51898"/>
    </source>
</evidence>
<organism evidence="6 7">
    <name type="scientific">Acaryochloris thomasi RCC1774</name>
    <dbReference type="NCBI Taxonomy" id="1764569"/>
    <lineage>
        <taxon>Bacteria</taxon>
        <taxon>Bacillati</taxon>
        <taxon>Cyanobacteriota</taxon>
        <taxon>Cyanophyceae</taxon>
        <taxon>Acaryochloridales</taxon>
        <taxon>Acaryochloridaceae</taxon>
        <taxon>Acaryochloris</taxon>
        <taxon>Acaryochloris thomasi</taxon>
    </lineage>
</organism>
<dbReference type="PANTHER" id="PTHR30349">
    <property type="entry name" value="PHAGE INTEGRASE-RELATED"/>
    <property type="match status" value="1"/>
</dbReference>
<feature type="domain" description="Tyr recombinase" evidence="5">
    <location>
        <begin position="20"/>
        <end position="188"/>
    </location>
</feature>